<dbReference type="Proteomes" id="UP001153331">
    <property type="component" value="Unassembled WGS sequence"/>
</dbReference>
<sequence>MQGHHFWHQVITCAPLGCRIERLTSHFSINAYRRAGNVIQKYFTDCACSRILNSADQPVDTLQDRPGTRFKIFIGMQPNGIRRSPRFKDDDTRPISRRELLGWFAYGIGAEVFAVCGVGTFYTSSLVVRSSLLFTVGLGSFLPLTLEQLARERGVLRSDSSTPCVQPSVGTSSSQELGRRKNDDQCVIRLLGTEINTASFTMYTFSLAVLFQALLLVGLSAFADHGRNRKALLLTCGTIGAAASVSFILVVPQIYIVGSILVVISVTCLGSSFVVLNSFLPVLVANDPSVSAGEARLEDIPLDELASSEALPEGPSIPLKGTSPELHRATEISSKGVGLGYGAAVFVQLISISILFVFSKKKWFQSSKTVPLRIVLFLVGLWWLTFTLITGAWLCDRPGPPLKGTVGAHVSKWRSYIAVFKFAWIRLWRTIRVAAKLRQVTIFLAAWFLLSDAVATVSATAILFAKTELHMATELIALMSIVATISGIIGAYAWPKISNRFGLQPRQTIMACLVLFEVVPLYGLLEYIPAIRNLGVIGLQQPWEIYPLAVIHGIVSGGLSSYCRSFYTVLIPPQHEAAFFALFAFTDKGSSVIGPAIVGRMVDATGQVRIGFAFLAVLIVLPIPLMAMIDPEMGHRDAIAMAKSLEKSMGMLDEQEQGRSESIGSEEGAHLLRSEDEDNNLQND</sequence>
<comment type="caution">
    <text evidence="1">The sequence shown here is derived from an EMBL/GenBank/DDBJ whole genome shotgun (WGS) entry which is preliminary data.</text>
</comment>
<organism evidence="1 2">
    <name type="scientific">Boeremia exigua</name>
    <dbReference type="NCBI Taxonomy" id="749465"/>
    <lineage>
        <taxon>Eukaryota</taxon>
        <taxon>Fungi</taxon>
        <taxon>Dikarya</taxon>
        <taxon>Ascomycota</taxon>
        <taxon>Pezizomycotina</taxon>
        <taxon>Dothideomycetes</taxon>
        <taxon>Pleosporomycetidae</taxon>
        <taxon>Pleosporales</taxon>
        <taxon>Pleosporineae</taxon>
        <taxon>Didymellaceae</taxon>
        <taxon>Boeremia</taxon>
    </lineage>
</organism>
<keyword evidence="2" id="KW-1185">Reference proteome</keyword>
<reference evidence="1" key="1">
    <citation type="submission" date="2022-11" db="EMBL/GenBank/DDBJ databases">
        <title>Genome Sequence of Boeremia exigua.</title>
        <authorList>
            <person name="Buettner E."/>
        </authorList>
    </citation>
    <scope>NUCLEOTIDE SEQUENCE</scope>
    <source>
        <strain evidence="1">CU02</strain>
    </source>
</reference>
<accession>A0ACC2IHK7</accession>
<proteinExistence type="predicted"/>
<evidence type="ECO:0000313" key="1">
    <source>
        <dbReference type="EMBL" id="KAJ8114647.1"/>
    </source>
</evidence>
<name>A0ACC2IHK7_9PLEO</name>
<gene>
    <name evidence="1" type="ORF">OPT61_g3527</name>
</gene>
<dbReference type="EMBL" id="JAPHNI010000182">
    <property type="protein sequence ID" value="KAJ8114647.1"/>
    <property type="molecule type" value="Genomic_DNA"/>
</dbReference>
<protein>
    <submittedName>
        <fullName evidence="1">Uncharacterized protein</fullName>
    </submittedName>
</protein>
<evidence type="ECO:0000313" key="2">
    <source>
        <dbReference type="Proteomes" id="UP001153331"/>
    </source>
</evidence>